<dbReference type="SUPFAM" id="SSF52058">
    <property type="entry name" value="L domain-like"/>
    <property type="match status" value="1"/>
</dbReference>
<gene>
    <name evidence="1" type="ORF">BYL167_LOCUS33978</name>
    <name evidence="4" type="ORF">BYL167_LOCUS48036</name>
    <name evidence="2" type="ORF">GIL414_LOCUS37449</name>
    <name evidence="3" type="ORF">GIL414_LOCUS38238</name>
</gene>
<comment type="caution">
    <text evidence="4">The sequence shown here is derived from an EMBL/GenBank/DDBJ whole genome shotgun (WGS) entry which is preliminary data.</text>
</comment>
<dbReference type="EMBL" id="CAJOBH010067579">
    <property type="protein sequence ID" value="CAF4456042.1"/>
    <property type="molecule type" value="Genomic_DNA"/>
</dbReference>
<evidence type="ECO:0000313" key="3">
    <source>
        <dbReference type="EMBL" id="CAF4584920.1"/>
    </source>
</evidence>
<name>A0A8S3B893_9BILA</name>
<accession>A0A8S3B893</accession>
<sequence>MIFICRALGGNPLYCDCHLGWLSSWIKTDYVEP</sequence>
<evidence type="ECO:0000313" key="1">
    <source>
        <dbReference type="EMBL" id="CAF4456042.1"/>
    </source>
</evidence>
<dbReference type="AlphaFoldDB" id="A0A8S3B893"/>
<dbReference type="EMBL" id="CAJOBJ010096212">
    <property type="protein sequence ID" value="CAF4565830.1"/>
    <property type="molecule type" value="Genomic_DNA"/>
</dbReference>
<organism evidence="4 5">
    <name type="scientific">Rotaria magnacalcarata</name>
    <dbReference type="NCBI Taxonomy" id="392030"/>
    <lineage>
        <taxon>Eukaryota</taxon>
        <taxon>Metazoa</taxon>
        <taxon>Spiralia</taxon>
        <taxon>Gnathifera</taxon>
        <taxon>Rotifera</taxon>
        <taxon>Eurotatoria</taxon>
        <taxon>Bdelloidea</taxon>
        <taxon>Philodinida</taxon>
        <taxon>Philodinidae</taxon>
        <taxon>Rotaria</taxon>
    </lineage>
</organism>
<dbReference type="Proteomes" id="UP000681967">
    <property type="component" value="Unassembled WGS sequence"/>
</dbReference>
<reference evidence="4" key="1">
    <citation type="submission" date="2021-02" db="EMBL/GenBank/DDBJ databases">
        <authorList>
            <person name="Nowell W R."/>
        </authorList>
    </citation>
    <scope>NUCLEOTIDE SEQUENCE</scope>
</reference>
<protein>
    <submittedName>
        <fullName evidence="4">Uncharacterized protein</fullName>
    </submittedName>
</protein>
<feature type="non-terminal residue" evidence="4">
    <location>
        <position position="33"/>
    </location>
</feature>
<dbReference type="EMBL" id="CAJOBH010139632">
    <property type="protein sequence ID" value="CAF4798510.1"/>
    <property type="molecule type" value="Genomic_DNA"/>
</dbReference>
<dbReference type="Gene3D" id="3.80.10.10">
    <property type="entry name" value="Ribonuclease Inhibitor"/>
    <property type="match status" value="1"/>
</dbReference>
<dbReference type="EMBL" id="CAJOBJ010100424">
    <property type="protein sequence ID" value="CAF4584920.1"/>
    <property type="molecule type" value="Genomic_DNA"/>
</dbReference>
<dbReference type="Proteomes" id="UP000681720">
    <property type="component" value="Unassembled WGS sequence"/>
</dbReference>
<proteinExistence type="predicted"/>
<dbReference type="InterPro" id="IPR032675">
    <property type="entry name" value="LRR_dom_sf"/>
</dbReference>
<evidence type="ECO:0000313" key="2">
    <source>
        <dbReference type="EMBL" id="CAF4565830.1"/>
    </source>
</evidence>
<evidence type="ECO:0000313" key="5">
    <source>
        <dbReference type="Proteomes" id="UP000681967"/>
    </source>
</evidence>
<evidence type="ECO:0000313" key="4">
    <source>
        <dbReference type="EMBL" id="CAF4798510.1"/>
    </source>
</evidence>